<dbReference type="AlphaFoldDB" id="A0AAE0VHW0"/>
<reference evidence="1" key="2">
    <citation type="journal article" date="2021" name="Genome Biol. Evol.">
        <title>Developing a high-quality reference genome for a parasitic bivalve with doubly uniparental inheritance (Bivalvia: Unionida).</title>
        <authorList>
            <person name="Smith C.H."/>
        </authorList>
    </citation>
    <scope>NUCLEOTIDE SEQUENCE</scope>
    <source>
        <strain evidence="1">CHS0354</strain>
        <tissue evidence="1">Mantle</tissue>
    </source>
</reference>
<dbReference type="InterPro" id="IPR032675">
    <property type="entry name" value="LRR_dom_sf"/>
</dbReference>
<dbReference type="Gene3D" id="3.80.10.10">
    <property type="entry name" value="Ribonuclease Inhibitor"/>
    <property type="match status" value="1"/>
</dbReference>
<dbReference type="Proteomes" id="UP001195483">
    <property type="component" value="Unassembled WGS sequence"/>
</dbReference>
<dbReference type="PANTHER" id="PTHR46312">
    <property type="entry name" value="NACHT DOMAIN-CONTAINING PROTEIN"/>
    <property type="match status" value="1"/>
</dbReference>
<gene>
    <name evidence="1" type="ORF">CHS0354_032323</name>
</gene>
<proteinExistence type="predicted"/>
<comment type="caution">
    <text evidence="1">The sequence shown here is derived from an EMBL/GenBank/DDBJ whole genome shotgun (WGS) entry which is preliminary data.</text>
</comment>
<organism evidence="1 2">
    <name type="scientific">Potamilus streckersoni</name>
    <dbReference type="NCBI Taxonomy" id="2493646"/>
    <lineage>
        <taxon>Eukaryota</taxon>
        <taxon>Metazoa</taxon>
        <taxon>Spiralia</taxon>
        <taxon>Lophotrochozoa</taxon>
        <taxon>Mollusca</taxon>
        <taxon>Bivalvia</taxon>
        <taxon>Autobranchia</taxon>
        <taxon>Heteroconchia</taxon>
        <taxon>Palaeoheterodonta</taxon>
        <taxon>Unionida</taxon>
        <taxon>Unionoidea</taxon>
        <taxon>Unionidae</taxon>
        <taxon>Ambleminae</taxon>
        <taxon>Lampsilini</taxon>
        <taxon>Potamilus</taxon>
    </lineage>
</organism>
<sequence>MNLRQETHIDVLLDIEGFDEENAIKFARFILYRYYGDKESIEDFTKSLQEREIISSFKSNPLLLLFLVHAWYRNKSLPSQYHELYIQILDCLVERFIRKAKSKQVSSVVQFSTVFGRSDSKIPSLQSTLFVQTFGNSFLKSLCRTAHHFLLYAEQPASLVISKEEILKELGTMDENVFTLLLEIGILSKSDTLSPLNKRILVSFLHTTIQEFLASVYLIFEKRNLDPFLAALNSLDDILRNENIVVYVCGLHPKSGWKMFNRICEVCETDPDVRGYRDNNDEIVMKKIENLNRIHRTCLKTTQTRFPLKLTDIRVKSFENVEALSSDQKCLKNAKSLCIIGGRKTYSLMDILNMKGIEHLSLNYVQLLSGNLNLSTSKDLRYLKLQSVTLNTRMESLLKGITKCKNLKELCLQDMPMNDHILDLTKLRNLTRLRLEGLKSLSIECSESICRSISNCLQLRKLHLLNKTLRSFFPDLSNLSQLTDLALGLASSIDGSGQSICRQLTNCRKMRFLVFKDI</sequence>
<reference evidence="1" key="3">
    <citation type="submission" date="2023-05" db="EMBL/GenBank/DDBJ databases">
        <authorList>
            <person name="Smith C.H."/>
        </authorList>
    </citation>
    <scope>NUCLEOTIDE SEQUENCE</scope>
    <source>
        <strain evidence="1">CHS0354</strain>
        <tissue evidence="1">Mantle</tissue>
    </source>
</reference>
<evidence type="ECO:0000313" key="1">
    <source>
        <dbReference type="EMBL" id="KAK3577472.1"/>
    </source>
</evidence>
<protein>
    <submittedName>
        <fullName evidence="1">Uncharacterized protein</fullName>
    </submittedName>
</protein>
<keyword evidence="2" id="KW-1185">Reference proteome</keyword>
<accession>A0AAE0VHW0</accession>
<name>A0AAE0VHW0_9BIVA</name>
<dbReference type="PANTHER" id="PTHR46312:SF2">
    <property type="entry name" value="NUCLEOTIDE-BINDING OLIGOMERIZATION DOMAIN-CONTAINING PROTEIN 2-LIKE"/>
    <property type="match status" value="1"/>
</dbReference>
<dbReference type="EMBL" id="JAEAOA010001910">
    <property type="protein sequence ID" value="KAK3577472.1"/>
    <property type="molecule type" value="Genomic_DNA"/>
</dbReference>
<dbReference type="SUPFAM" id="SSF52047">
    <property type="entry name" value="RNI-like"/>
    <property type="match status" value="1"/>
</dbReference>
<reference evidence="1" key="1">
    <citation type="journal article" date="2021" name="Genome Biol. Evol.">
        <title>A High-Quality Reference Genome for a Parasitic Bivalve with Doubly Uniparental Inheritance (Bivalvia: Unionida).</title>
        <authorList>
            <person name="Smith C.H."/>
        </authorList>
    </citation>
    <scope>NUCLEOTIDE SEQUENCE</scope>
    <source>
        <strain evidence="1">CHS0354</strain>
    </source>
</reference>
<evidence type="ECO:0000313" key="2">
    <source>
        <dbReference type="Proteomes" id="UP001195483"/>
    </source>
</evidence>